<dbReference type="RefSeq" id="XP_022508977.1">
    <property type="nucleotide sequence ID" value="XM_022658719.1"/>
</dbReference>
<dbReference type="GO" id="GO:0000447">
    <property type="term" value="P:endonucleolytic cleavage in ITS1 to separate SSU-rRNA from 5.8S rRNA and LSU-rRNA from tricistronic rRNA transcript (SSU-rRNA, 5.8S rRNA, LSU-rRNA)"/>
    <property type="evidence" value="ECO:0007669"/>
    <property type="project" value="TreeGrafter"/>
</dbReference>
<dbReference type="GO" id="GO:0001682">
    <property type="term" value="P:tRNA 5'-leader removal"/>
    <property type="evidence" value="ECO:0007669"/>
    <property type="project" value="InterPro"/>
</dbReference>
<dbReference type="Pfam" id="PF08584">
    <property type="entry name" value="Ribonuc_P_40"/>
    <property type="match status" value="1"/>
</dbReference>
<feature type="compositionally biased region" description="Polar residues" evidence="1">
    <location>
        <begin position="419"/>
        <end position="429"/>
    </location>
</feature>
<dbReference type="GeneID" id="34603919"/>
<evidence type="ECO:0000256" key="1">
    <source>
        <dbReference type="SAM" id="MobiDB-lite"/>
    </source>
</evidence>
<dbReference type="EMBL" id="LVKK01000079">
    <property type="protein sequence ID" value="OAG37025.1"/>
    <property type="molecule type" value="Genomic_DNA"/>
</dbReference>
<gene>
    <name evidence="2" type="ORF">AYO21_08776</name>
</gene>
<keyword evidence="3" id="KW-1185">Reference proteome</keyword>
<protein>
    <submittedName>
        <fullName evidence="2">Uncharacterized protein</fullName>
    </submittedName>
</protein>
<feature type="region of interest" description="Disordered" evidence="1">
    <location>
        <begin position="374"/>
        <end position="439"/>
    </location>
</feature>
<dbReference type="GO" id="GO:0030681">
    <property type="term" value="C:multimeric ribonuclease P complex"/>
    <property type="evidence" value="ECO:0007669"/>
    <property type="project" value="TreeGrafter"/>
</dbReference>
<dbReference type="PANTHER" id="PTHR15396">
    <property type="entry name" value="RIBONUCLEASE P PROTEIN SUBUNIT P40"/>
    <property type="match status" value="1"/>
</dbReference>
<dbReference type="GO" id="GO:0000172">
    <property type="term" value="C:ribonuclease MRP complex"/>
    <property type="evidence" value="ECO:0007669"/>
    <property type="project" value="TreeGrafter"/>
</dbReference>
<evidence type="ECO:0000313" key="3">
    <source>
        <dbReference type="Proteomes" id="UP000077002"/>
    </source>
</evidence>
<dbReference type="GO" id="GO:0000171">
    <property type="term" value="F:ribonuclease MRP activity"/>
    <property type="evidence" value="ECO:0007669"/>
    <property type="project" value="TreeGrafter"/>
</dbReference>
<dbReference type="GO" id="GO:0004526">
    <property type="term" value="F:ribonuclease P activity"/>
    <property type="evidence" value="ECO:0007669"/>
    <property type="project" value="TreeGrafter"/>
</dbReference>
<proteinExistence type="predicted"/>
<dbReference type="AlphaFoldDB" id="A0A177EYB1"/>
<name>A0A177EYB1_9EURO</name>
<evidence type="ECO:0000313" key="2">
    <source>
        <dbReference type="EMBL" id="OAG37025.1"/>
    </source>
</evidence>
<organism evidence="2 3">
    <name type="scientific">Fonsecaea monophora</name>
    <dbReference type="NCBI Taxonomy" id="254056"/>
    <lineage>
        <taxon>Eukaryota</taxon>
        <taxon>Fungi</taxon>
        <taxon>Dikarya</taxon>
        <taxon>Ascomycota</taxon>
        <taxon>Pezizomycotina</taxon>
        <taxon>Eurotiomycetes</taxon>
        <taxon>Chaetothyriomycetidae</taxon>
        <taxon>Chaetothyriales</taxon>
        <taxon>Herpotrichiellaceae</taxon>
        <taxon>Fonsecaea</taxon>
    </lineage>
</organism>
<dbReference type="PANTHER" id="PTHR15396:SF1">
    <property type="entry name" value="RIBONUCLEASE P PROTEIN SUBUNIT P40"/>
    <property type="match status" value="1"/>
</dbReference>
<accession>A0A177EYB1</accession>
<reference evidence="2 3" key="1">
    <citation type="submission" date="2016-03" db="EMBL/GenBank/DDBJ databases">
        <title>Draft genome sequence of the Fonsecaea monophora CBS 269.37.</title>
        <authorList>
            <person name="Bombassaro A."/>
            <person name="Vinicius W.A."/>
            <person name="De Hoog S."/>
            <person name="Sun J."/>
            <person name="Souza E.M."/>
            <person name="Raittz R.T."/>
            <person name="Costa F."/>
            <person name="Leao A.C."/>
            <person name="Tadra-Sfeir M.Z."/>
            <person name="Baura V."/>
            <person name="Balsanelli E."/>
            <person name="Pedrosa F.O."/>
            <person name="Moreno L.F."/>
            <person name="Steffens M.B."/>
            <person name="Xi L."/>
            <person name="Bocca A.L."/>
            <person name="Felipe M.S."/>
            <person name="Teixeira M."/>
            <person name="Telles Filho F.Q."/>
            <person name="Azevedo C.M."/>
            <person name="Gomes R."/>
            <person name="Vicente V.A."/>
        </authorList>
    </citation>
    <scope>NUCLEOTIDE SEQUENCE [LARGE SCALE GENOMIC DNA]</scope>
    <source>
        <strain evidence="2 3">CBS 269.37</strain>
    </source>
</reference>
<dbReference type="OrthoDB" id="63112at2759"/>
<comment type="caution">
    <text evidence="2">The sequence shown here is derived from an EMBL/GenBank/DDBJ whole genome shotgun (WGS) entry which is preliminary data.</text>
</comment>
<dbReference type="Proteomes" id="UP000077002">
    <property type="component" value="Unassembled WGS sequence"/>
</dbReference>
<dbReference type="InterPro" id="IPR013893">
    <property type="entry name" value="RNase_P_Rpp40"/>
</dbReference>
<sequence length="451" mass="50020">MSSLLPKSPSSASKINITAGQLPSYVNATQAPTKKSPWRTIRGLEYNQYATVILPDELYSLLWKKLDASMEPVKYAKVIMKLADVLSGDFFTEYVKRGNILMVSEGEAGVDNIFSLKEGVLRLELSKESYERAGLQGKPIPSGGSKHVKLRYRNGAENLAVVEVDLRLPSMLHGKKGFERLVWAAKHALNQSLNWLFIDLNTKTGDISDQSTLPLSAHHPTIHMISPVTQSLTNVLTPGTLTAISDELSLEPAEAHESLYDMLEYVDMLTLASPRVQATDQAHSFLSQYQVPDLSDDPDSGSSEQTVKVLTWSGLIPSRWILELLCAVIKHSRTELFEALPKQQQWLAITVSSHRMQAVNQVDGYTILLQPARPSERPQNIHPDNSAAAMPVDTNENLGEGLHRSPNQNHEDDIDMTEESTSADPLQNQEPPPSRTGFHRYLCAEYIGSLT</sequence>